<dbReference type="InterPro" id="IPR027417">
    <property type="entry name" value="P-loop_NTPase"/>
</dbReference>
<dbReference type="Gene3D" id="3.40.50.300">
    <property type="entry name" value="P-loop containing nucleotide triphosphate hydrolases"/>
    <property type="match status" value="1"/>
</dbReference>
<dbReference type="InterPro" id="IPR000850">
    <property type="entry name" value="Adenylat/UMP-CMP_kin"/>
</dbReference>
<sequence>MGTAHTRQMSTKAANNLAKVTFVLGGPGCGKGTQCQLLVERDQFVHLSAGDLLREEQATDSEDSKLINDHIKEGKIVPVEITCRLLLKAMQKIGMNKRFLIDGFPRNEDNLFGWQKEMEDFANVDQVIFFELSEEDMLKRIMHRAKTSGRADDNVEAAQKRFTTFNTETMKVIDHFDEKNIVHKIDATGDIEEVYTDLKEGLIL</sequence>
<dbReference type="CDD" id="cd01428">
    <property type="entry name" value="ADK"/>
    <property type="match status" value="1"/>
</dbReference>
<dbReference type="GO" id="GO:0006207">
    <property type="term" value="P:'de novo' pyrimidine nucleobase biosynthetic process"/>
    <property type="evidence" value="ECO:0007669"/>
    <property type="project" value="InterPro"/>
</dbReference>
<dbReference type="GO" id="GO:0009123">
    <property type="term" value="P:nucleoside monophosphate metabolic process"/>
    <property type="evidence" value="ECO:0007669"/>
    <property type="project" value="UniProtKB-ARBA"/>
</dbReference>
<evidence type="ECO:0000313" key="10">
    <source>
        <dbReference type="EMBL" id="CAI2379358.1"/>
    </source>
</evidence>
<dbReference type="EMBL" id="CAMPGE010021195">
    <property type="protein sequence ID" value="CAI2379358.1"/>
    <property type="molecule type" value="Genomic_DNA"/>
</dbReference>
<dbReference type="AlphaFoldDB" id="A0AAD2D4L2"/>
<dbReference type="NCBIfam" id="TIGR01359">
    <property type="entry name" value="UMP_CMP_kin_fam"/>
    <property type="match status" value="1"/>
</dbReference>
<dbReference type="HAMAP" id="MF_00235">
    <property type="entry name" value="Adenylate_kinase_Adk"/>
    <property type="match status" value="1"/>
</dbReference>
<evidence type="ECO:0000256" key="1">
    <source>
        <dbReference type="ARBA" id="ARBA00022490"/>
    </source>
</evidence>
<keyword evidence="5" id="KW-0067">ATP-binding</keyword>
<keyword evidence="3" id="KW-0547">Nucleotide-binding</keyword>
<evidence type="ECO:0000256" key="3">
    <source>
        <dbReference type="ARBA" id="ARBA00022741"/>
    </source>
</evidence>
<evidence type="ECO:0000256" key="4">
    <source>
        <dbReference type="ARBA" id="ARBA00022777"/>
    </source>
</evidence>
<keyword evidence="6" id="KW-0665">Pyrimidine biosynthesis</keyword>
<dbReference type="PROSITE" id="PS00113">
    <property type="entry name" value="ADENYLATE_KINASE"/>
    <property type="match status" value="1"/>
</dbReference>
<evidence type="ECO:0000313" key="11">
    <source>
        <dbReference type="Proteomes" id="UP001295684"/>
    </source>
</evidence>
<evidence type="ECO:0000256" key="8">
    <source>
        <dbReference type="ARBA" id="ARBA00048116"/>
    </source>
</evidence>
<dbReference type="InterPro" id="IPR033690">
    <property type="entry name" value="Adenylat_kinase_CS"/>
</dbReference>
<keyword evidence="11" id="KW-1185">Reference proteome</keyword>
<dbReference type="Pfam" id="PF00406">
    <property type="entry name" value="ADK"/>
    <property type="match status" value="1"/>
</dbReference>
<dbReference type="GO" id="GO:0016776">
    <property type="term" value="F:phosphotransferase activity, phosphate group as acceptor"/>
    <property type="evidence" value="ECO:0007669"/>
    <property type="project" value="InterPro"/>
</dbReference>
<keyword evidence="7" id="KW-0539">Nucleus</keyword>
<proteinExistence type="inferred from homology"/>
<keyword evidence="1" id="KW-0963">Cytoplasm</keyword>
<protein>
    <submittedName>
        <fullName evidence="10">Uncharacterized protein</fullName>
    </submittedName>
</protein>
<evidence type="ECO:0000256" key="2">
    <source>
        <dbReference type="ARBA" id="ARBA00022679"/>
    </source>
</evidence>
<keyword evidence="4 9" id="KW-0418">Kinase</keyword>
<comment type="caution">
    <text evidence="10">The sequence shown here is derived from an EMBL/GenBank/DDBJ whole genome shotgun (WGS) entry which is preliminary data.</text>
</comment>
<dbReference type="InterPro" id="IPR006266">
    <property type="entry name" value="UMP_CMP_kinase"/>
</dbReference>
<dbReference type="PANTHER" id="PTHR23359">
    <property type="entry name" value="NUCLEOTIDE KINASE"/>
    <property type="match status" value="1"/>
</dbReference>
<name>A0AAD2D4L2_EUPCR</name>
<dbReference type="GO" id="GO:0006221">
    <property type="term" value="P:pyrimidine nucleotide biosynthetic process"/>
    <property type="evidence" value="ECO:0007669"/>
    <property type="project" value="UniProtKB-KW"/>
</dbReference>
<dbReference type="PRINTS" id="PR00094">
    <property type="entry name" value="ADENYLTKNASE"/>
</dbReference>
<evidence type="ECO:0000256" key="9">
    <source>
        <dbReference type="RuleBase" id="RU003330"/>
    </source>
</evidence>
<reference evidence="10" key="1">
    <citation type="submission" date="2023-07" db="EMBL/GenBank/DDBJ databases">
        <authorList>
            <consortium name="AG Swart"/>
            <person name="Singh M."/>
            <person name="Singh A."/>
            <person name="Seah K."/>
            <person name="Emmerich C."/>
        </authorList>
    </citation>
    <scope>NUCLEOTIDE SEQUENCE</scope>
    <source>
        <strain evidence="10">DP1</strain>
    </source>
</reference>
<dbReference type="GO" id="GO:0005524">
    <property type="term" value="F:ATP binding"/>
    <property type="evidence" value="ECO:0007669"/>
    <property type="project" value="UniProtKB-KW"/>
</dbReference>
<evidence type="ECO:0000256" key="5">
    <source>
        <dbReference type="ARBA" id="ARBA00022840"/>
    </source>
</evidence>
<dbReference type="Proteomes" id="UP001295684">
    <property type="component" value="Unassembled WGS sequence"/>
</dbReference>
<gene>
    <name evidence="10" type="ORF">ECRASSUSDP1_LOCUS20768</name>
</gene>
<keyword evidence="2 9" id="KW-0808">Transferase</keyword>
<evidence type="ECO:0000256" key="6">
    <source>
        <dbReference type="ARBA" id="ARBA00022975"/>
    </source>
</evidence>
<evidence type="ECO:0000256" key="7">
    <source>
        <dbReference type="ARBA" id="ARBA00023242"/>
    </source>
</evidence>
<comment type="similarity">
    <text evidence="9">Belongs to the adenylate kinase family.</text>
</comment>
<accession>A0AAD2D4L2</accession>
<dbReference type="GO" id="GO:0019205">
    <property type="term" value="F:nucleobase-containing compound kinase activity"/>
    <property type="evidence" value="ECO:0007669"/>
    <property type="project" value="InterPro"/>
</dbReference>
<comment type="catalytic activity">
    <reaction evidence="8">
        <text>UMP + ATP = UDP + ADP</text>
        <dbReference type="Rhea" id="RHEA:24400"/>
        <dbReference type="ChEBI" id="CHEBI:30616"/>
        <dbReference type="ChEBI" id="CHEBI:57865"/>
        <dbReference type="ChEBI" id="CHEBI:58223"/>
        <dbReference type="ChEBI" id="CHEBI:456216"/>
        <dbReference type="EC" id="2.7.4.14"/>
    </reaction>
</comment>
<dbReference type="SUPFAM" id="SSF52540">
    <property type="entry name" value="P-loop containing nucleoside triphosphate hydrolases"/>
    <property type="match status" value="1"/>
</dbReference>
<organism evidence="10 11">
    <name type="scientific">Euplotes crassus</name>
    <dbReference type="NCBI Taxonomy" id="5936"/>
    <lineage>
        <taxon>Eukaryota</taxon>
        <taxon>Sar</taxon>
        <taxon>Alveolata</taxon>
        <taxon>Ciliophora</taxon>
        <taxon>Intramacronucleata</taxon>
        <taxon>Spirotrichea</taxon>
        <taxon>Hypotrichia</taxon>
        <taxon>Euplotida</taxon>
        <taxon>Euplotidae</taxon>
        <taxon>Moneuplotes</taxon>
    </lineage>
</organism>